<reference evidence="1" key="1">
    <citation type="submission" date="2018-05" db="EMBL/GenBank/DDBJ databases">
        <authorList>
            <person name="Lanie J.A."/>
            <person name="Ng W.-L."/>
            <person name="Kazmierczak K.M."/>
            <person name="Andrzejewski T.M."/>
            <person name="Davidsen T.M."/>
            <person name="Wayne K.J."/>
            <person name="Tettelin H."/>
            <person name="Glass J.I."/>
            <person name="Rusch D."/>
            <person name="Podicherti R."/>
            <person name="Tsui H.-C.T."/>
            <person name="Winkler M.E."/>
        </authorList>
    </citation>
    <scope>NUCLEOTIDE SEQUENCE</scope>
</reference>
<accession>A0A381NI93</accession>
<sequence>MDDKLIRLNDLMISLDLILEGLLLLDLNYYGAEI</sequence>
<dbReference type="AlphaFoldDB" id="A0A381NI93"/>
<gene>
    <name evidence="1" type="ORF">METZ01_LOCUS7170</name>
</gene>
<name>A0A381NI93_9ZZZZ</name>
<evidence type="ECO:0000313" key="1">
    <source>
        <dbReference type="EMBL" id="SUZ54316.1"/>
    </source>
</evidence>
<organism evidence="1">
    <name type="scientific">marine metagenome</name>
    <dbReference type="NCBI Taxonomy" id="408172"/>
    <lineage>
        <taxon>unclassified sequences</taxon>
        <taxon>metagenomes</taxon>
        <taxon>ecological metagenomes</taxon>
    </lineage>
</organism>
<dbReference type="EMBL" id="UINC01000380">
    <property type="protein sequence ID" value="SUZ54316.1"/>
    <property type="molecule type" value="Genomic_DNA"/>
</dbReference>
<protein>
    <submittedName>
        <fullName evidence="1">Uncharacterized protein</fullName>
    </submittedName>
</protein>
<proteinExistence type="predicted"/>